<keyword evidence="5" id="KW-0067">ATP-binding</keyword>
<evidence type="ECO:0000256" key="7">
    <source>
        <dbReference type="ARBA" id="ARBA00023136"/>
    </source>
</evidence>
<keyword evidence="4" id="KW-0547">Nucleotide-binding</keyword>
<dbReference type="InterPro" id="IPR013525">
    <property type="entry name" value="ABC2_TM"/>
</dbReference>
<evidence type="ECO:0000313" key="10">
    <source>
        <dbReference type="EMBL" id="WIA15469.1"/>
    </source>
</evidence>
<evidence type="ECO:0000256" key="6">
    <source>
        <dbReference type="ARBA" id="ARBA00022989"/>
    </source>
</evidence>
<dbReference type="InterPro" id="IPR050352">
    <property type="entry name" value="ABCG_transporters"/>
</dbReference>
<keyword evidence="7 8" id="KW-0472">Membrane</keyword>
<evidence type="ECO:0000256" key="3">
    <source>
        <dbReference type="ARBA" id="ARBA00022692"/>
    </source>
</evidence>
<gene>
    <name evidence="10" type="ORF">OEZ85_002109</name>
</gene>
<feature type="transmembrane region" description="Helical" evidence="8">
    <location>
        <begin position="357"/>
        <end position="373"/>
    </location>
</feature>
<keyword evidence="2" id="KW-0813">Transport</keyword>
<comment type="subcellular location">
    <subcellularLocation>
        <location evidence="1">Membrane</location>
        <topology evidence="1">Multi-pass membrane protein</topology>
    </subcellularLocation>
</comment>
<dbReference type="InterPro" id="IPR003593">
    <property type="entry name" value="AAA+_ATPase"/>
</dbReference>
<reference evidence="10 11" key="1">
    <citation type="submission" date="2023-05" db="EMBL/GenBank/DDBJ databases">
        <title>A 100% complete, gapless, phased diploid assembly of the Scenedesmus obliquus UTEX 3031 genome.</title>
        <authorList>
            <person name="Biondi T.C."/>
            <person name="Hanschen E.R."/>
            <person name="Kwon T."/>
            <person name="Eng W."/>
            <person name="Kruse C.P.S."/>
            <person name="Koehler S.I."/>
            <person name="Kunde Y."/>
            <person name="Gleasner C.D."/>
            <person name="You Mak K.T."/>
            <person name="Polle J."/>
            <person name="Hovde B.T."/>
            <person name="Starkenburg S.R."/>
        </authorList>
    </citation>
    <scope>NUCLEOTIDE SEQUENCE [LARGE SCALE GENOMIC DNA]</scope>
    <source>
        <strain evidence="10 11">DOE0152z</strain>
    </source>
</reference>
<dbReference type="InterPro" id="IPR017871">
    <property type="entry name" value="ABC_transporter-like_CS"/>
</dbReference>
<evidence type="ECO:0000256" key="4">
    <source>
        <dbReference type="ARBA" id="ARBA00022741"/>
    </source>
</evidence>
<dbReference type="Proteomes" id="UP001244341">
    <property type="component" value="Chromosome 6b"/>
</dbReference>
<dbReference type="InterPro" id="IPR003439">
    <property type="entry name" value="ABC_transporter-like_ATP-bd"/>
</dbReference>
<feature type="transmembrane region" description="Helical" evidence="8">
    <location>
        <begin position="461"/>
        <end position="484"/>
    </location>
</feature>
<dbReference type="PANTHER" id="PTHR48041:SF91">
    <property type="entry name" value="ABC TRANSPORTER G FAMILY MEMBER 28"/>
    <property type="match status" value="1"/>
</dbReference>
<evidence type="ECO:0000256" key="8">
    <source>
        <dbReference type="SAM" id="Phobius"/>
    </source>
</evidence>
<evidence type="ECO:0000313" key="11">
    <source>
        <dbReference type="Proteomes" id="UP001244341"/>
    </source>
</evidence>
<dbReference type="Pfam" id="PF00005">
    <property type="entry name" value="ABC_tran"/>
    <property type="match status" value="1"/>
</dbReference>
<dbReference type="InterPro" id="IPR027417">
    <property type="entry name" value="P-loop_NTPase"/>
</dbReference>
<feature type="transmembrane region" description="Helical" evidence="8">
    <location>
        <begin position="427"/>
        <end position="455"/>
    </location>
</feature>
<dbReference type="Pfam" id="PF01061">
    <property type="entry name" value="ABC2_membrane"/>
    <property type="match status" value="1"/>
</dbReference>
<proteinExistence type="predicted"/>
<feature type="transmembrane region" description="Helical" evidence="8">
    <location>
        <begin position="385"/>
        <end position="406"/>
    </location>
</feature>
<feature type="transmembrane region" description="Helical" evidence="8">
    <location>
        <begin position="496"/>
        <end position="521"/>
    </location>
</feature>
<dbReference type="PROSITE" id="PS50893">
    <property type="entry name" value="ABC_TRANSPORTER_2"/>
    <property type="match status" value="1"/>
</dbReference>
<evidence type="ECO:0000259" key="9">
    <source>
        <dbReference type="PROSITE" id="PS50893"/>
    </source>
</evidence>
<protein>
    <recommendedName>
        <fullName evidence="9">ABC transporter domain-containing protein</fullName>
    </recommendedName>
</protein>
<keyword evidence="11" id="KW-1185">Reference proteome</keyword>
<dbReference type="SUPFAM" id="SSF52540">
    <property type="entry name" value="P-loop containing nucleoside triphosphate hydrolases"/>
    <property type="match status" value="1"/>
</dbReference>
<feature type="domain" description="ABC transporter" evidence="9">
    <location>
        <begin position="39"/>
        <end position="283"/>
    </location>
</feature>
<name>A0ABY8U2X9_TETOB</name>
<evidence type="ECO:0000256" key="2">
    <source>
        <dbReference type="ARBA" id="ARBA00022448"/>
    </source>
</evidence>
<keyword evidence="3 8" id="KW-0812">Transmembrane</keyword>
<dbReference type="PANTHER" id="PTHR48041">
    <property type="entry name" value="ABC TRANSPORTER G FAMILY MEMBER 28"/>
    <property type="match status" value="1"/>
</dbReference>
<keyword evidence="6 8" id="KW-1133">Transmembrane helix</keyword>
<sequence>MAESQLVVHIDANGLSCSTSSSSTIDSPAGSKRNRGLLVCFQDVAYSIPAKAGAKHTIITGITGYFEAGKMTAVMGPSGSGKTTFLDVLAGRKSSGSLSGTIRYGGLPPSRSLLRRATGYVEQFDTLVDCLSCQEMLLYTAQLKRPRSESIAAKQAAVSQLLGKLGLAGCASSPIGNTLKRGISGGQAKRLNIGIALITDPRVLFLDEPTSGLDSFTANEVMRVVAGLAADGTTIATTIHSPSSYCYGLFDRLLLLLGGKLVYLGGAGEDAIAYFTATCSARQPQVGDNLAEWMLEAVTQAGRDGSDGSLAQAYHKSQQYRANLDQMIALSWWSLKVLLQYRTLRNYRTPMYVLPRLLEKLLFAAVLLSLYWGKGTDFSTLNIPVLSSLLFLMVLAPICAAMMYLPSIGMERALYVRERNDGLYRPVTYLLFKLLDELLMMAPVTAGTTAAVFFACKLQGSYLLFWLVQYATLANGTALAYFLASISPGLMVAMPLLSFVLIVSLVCCGFMIRVAVMPVYWSWAVKANVVHYSWGALMINQYEGHKQSRLGSMNVLSYFGFAAGDAWMHLALVVGFFFGWSFLTWLALAYARNYKR</sequence>
<evidence type="ECO:0000256" key="1">
    <source>
        <dbReference type="ARBA" id="ARBA00004141"/>
    </source>
</evidence>
<dbReference type="Gene3D" id="3.40.50.300">
    <property type="entry name" value="P-loop containing nucleotide triphosphate hydrolases"/>
    <property type="match status" value="1"/>
</dbReference>
<dbReference type="PROSITE" id="PS00211">
    <property type="entry name" value="ABC_TRANSPORTER_1"/>
    <property type="match status" value="1"/>
</dbReference>
<dbReference type="EMBL" id="CP126213">
    <property type="protein sequence ID" value="WIA15469.1"/>
    <property type="molecule type" value="Genomic_DNA"/>
</dbReference>
<accession>A0ABY8U2X9</accession>
<dbReference type="SMART" id="SM00382">
    <property type="entry name" value="AAA"/>
    <property type="match status" value="1"/>
</dbReference>
<organism evidence="10 11">
    <name type="scientific">Tetradesmus obliquus</name>
    <name type="common">Green alga</name>
    <name type="synonym">Acutodesmus obliquus</name>
    <dbReference type="NCBI Taxonomy" id="3088"/>
    <lineage>
        <taxon>Eukaryota</taxon>
        <taxon>Viridiplantae</taxon>
        <taxon>Chlorophyta</taxon>
        <taxon>core chlorophytes</taxon>
        <taxon>Chlorophyceae</taxon>
        <taxon>CS clade</taxon>
        <taxon>Sphaeropleales</taxon>
        <taxon>Scenedesmaceae</taxon>
        <taxon>Tetradesmus</taxon>
    </lineage>
</organism>
<evidence type="ECO:0000256" key="5">
    <source>
        <dbReference type="ARBA" id="ARBA00022840"/>
    </source>
</evidence>
<feature type="transmembrane region" description="Helical" evidence="8">
    <location>
        <begin position="566"/>
        <end position="591"/>
    </location>
</feature>